<dbReference type="InParanoid" id="A0A0D0ACH4"/>
<feature type="compositionally biased region" description="Polar residues" evidence="10">
    <location>
        <begin position="458"/>
        <end position="468"/>
    </location>
</feature>
<dbReference type="Gene3D" id="3.30.40.10">
    <property type="entry name" value="Zinc/RING finger domain, C3HC4 (zinc finger)"/>
    <property type="match status" value="1"/>
</dbReference>
<feature type="compositionally biased region" description="Basic and acidic residues" evidence="10">
    <location>
        <begin position="539"/>
        <end position="557"/>
    </location>
</feature>
<evidence type="ECO:0000256" key="3">
    <source>
        <dbReference type="ARBA" id="ARBA00022679"/>
    </source>
</evidence>
<dbReference type="GO" id="GO:0008270">
    <property type="term" value="F:zinc ion binding"/>
    <property type="evidence" value="ECO:0007669"/>
    <property type="project" value="UniProtKB-KW"/>
</dbReference>
<dbReference type="Gene3D" id="1.20.120.1750">
    <property type="match status" value="1"/>
</dbReference>
<evidence type="ECO:0000259" key="11">
    <source>
        <dbReference type="PROSITE" id="PS50089"/>
    </source>
</evidence>
<dbReference type="InterPro" id="IPR013087">
    <property type="entry name" value="Znf_C2H2_type"/>
</dbReference>
<dbReference type="InterPro" id="IPR031127">
    <property type="entry name" value="E3_UB_ligase_RBR"/>
</dbReference>
<keyword evidence="4 9" id="KW-0479">Metal-binding</keyword>
<evidence type="ECO:0000256" key="5">
    <source>
        <dbReference type="ARBA" id="ARBA00022737"/>
    </source>
</evidence>
<dbReference type="SUPFAM" id="SSF57850">
    <property type="entry name" value="RING/U-box"/>
    <property type="match status" value="3"/>
</dbReference>
<reference evidence="14 15" key="1">
    <citation type="submission" date="2014-04" db="EMBL/GenBank/DDBJ databases">
        <authorList>
            <consortium name="DOE Joint Genome Institute"/>
            <person name="Kuo A."/>
            <person name="Ruytinx J."/>
            <person name="Rineau F."/>
            <person name="Colpaert J."/>
            <person name="Kohler A."/>
            <person name="Nagy L.G."/>
            <person name="Floudas D."/>
            <person name="Copeland A."/>
            <person name="Barry K.W."/>
            <person name="Cichocki N."/>
            <person name="Veneault-Fourrey C."/>
            <person name="LaButti K."/>
            <person name="Lindquist E.A."/>
            <person name="Lipzen A."/>
            <person name="Lundell T."/>
            <person name="Morin E."/>
            <person name="Murat C."/>
            <person name="Sun H."/>
            <person name="Tunlid A."/>
            <person name="Henrissat B."/>
            <person name="Grigoriev I.V."/>
            <person name="Hibbett D.S."/>
            <person name="Martin F."/>
            <person name="Nordberg H.P."/>
            <person name="Cantor M.N."/>
            <person name="Hua S.X."/>
        </authorList>
    </citation>
    <scope>NUCLEOTIDE SEQUENCE [LARGE SCALE GENOMIC DNA]</scope>
    <source>
        <strain evidence="14 15">UH-Slu-Lm8-n1</strain>
    </source>
</reference>
<reference evidence="15" key="2">
    <citation type="submission" date="2015-01" db="EMBL/GenBank/DDBJ databases">
        <title>Evolutionary Origins and Diversification of the Mycorrhizal Mutualists.</title>
        <authorList>
            <consortium name="DOE Joint Genome Institute"/>
            <consortium name="Mycorrhizal Genomics Consortium"/>
            <person name="Kohler A."/>
            <person name="Kuo A."/>
            <person name="Nagy L.G."/>
            <person name="Floudas D."/>
            <person name="Copeland A."/>
            <person name="Barry K.W."/>
            <person name="Cichocki N."/>
            <person name="Veneault-Fourrey C."/>
            <person name="LaButti K."/>
            <person name="Lindquist E.A."/>
            <person name="Lipzen A."/>
            <person name="Lundell T."/>
            <person name="Morin E."/>
            <person name="Murat C."/>
            <person name="Riley R."/>
            <person name="Ohm R."/>
            <person name="Sun H."/>
            <person name="Tunlid A."/>
            <person name="Henrissat B."/>
            <person name="Grigoriev I.V."/>
            <person name="Hibbett D.S."/>
            <person name="Martin F."/>
        </authorList>
    </citation>
    <scope>NUCLEOTIDE SEQUENCE [LARGE SCALE GENOMIC DNA]</scope>
    <source>
        <strain evidence="15">UH-Slu-Lm8-n1</strain>
    </source>
</reference>
<dbReference type="Pfam" id="PF22191">
    <property type="entry name" value="IBR_1"/>
    <property type="match status" value="1"/>
</dbReference>
<feature type="region of interest" description="Disordered" evidence="10">
    <location>
        <begin position="317"/>
        <end position="344"/>
    </location>
</feature>
<keyword evidence="8 9" id="KW-0862">Zinc</keyword>
<evidence type="ECO:0000256" key="2">
    <source>
        <dbReference type="ARBA" id="ARBA00012251"/>
    </source>
</evidence>
<feature type="region of interest" description="Disordered" evidence="10">
    <location>
        <begin position="512"/>
        <end position="598"/>
    </location>
</feature>
<proteinExistence type="predicted"/>
<dbReference type="CDD" id="cd20335">
    <property type="entry name" value="BRcat_RBR"/>
    <property type="match status" value="1"/>
</dbReference>
<gene>
    <name evidence="14" type="ORF">CY34DRAFT_808347</name>
</gene>
<dbReference type="HOGENOM" id="CLU_255586_0_0_1"/>
<evidence type="ECO:0000256" key="8">
    <source>
        <dbReference type="ARBA" id="ARBA00022833"/>
    </source>
</evidence>
<feature type="zinc finger region" description="C3H1-type" evidence="9">
    <location>
        <begin position="350"/>
        <end position="377"/>
    </location>
</feature>
<feature type="domain" description="C3H1-type" evidence="12">
    <location>
        <begin position="382"/>
        <end position="403"/>
    </location>
</feature>
<dbReference type="SUPFAM" id="SSF54928">
    <property type="entry name" value="RNA-binding domain, RBD"/>
    <property type="match status" value="1"/>
</dbReference>
<organism evidence="14 15">
    <name type="scientific">Suillus luteus UH-Slu-Lm8-n1</name>
    <dbReference type="NCBI Taxonomy" id="930992"/>
    <lineage>
        <taxon>Eukaryota</taxon>
        <taxon>Fungi</taxon>
        <taxon>Dikarya</taxon>
        <taxon>Basidiomycota</taxon>
        <taxon>Agaricomycotina</taxon>
        <taxon>Agaricomycetes</taxon>
        <taxon>Agaricomycetidae</taxon>
        <taxon>Boletales</taxon>
        <taxon>Suillineae</taxon>
        <taxon>Suillaceae</taxon>
        <taxon>Suillus</taxon>
    </lineage>
</organism>
<dbReference type="PANTHER" id="PTHR11685">
    <property type="entry name" value="RBR FAMILY RING FINGER AND IBR DOMAIN-CONTAINING"/>
    <property type="match status" value="1"/>
</dbReference>
<evidence type="ECO:0000256" key="10">
    <source>
        <dbReference type="SAM" id="MobiDB-lite"/>
    </source>
</evidence>
<feature type="compositionally biased region" description="Low complexity" evidence="10">
    <location>
        <begin position="558"/>
        <end position="568"/>
    </location>
</feature>
<dbReference type="InterPro" id="IPR035979">
    <property type="entry name" value="RBD_domain_sf"/>
</dbReference>
<dbReference type="EC" id="2.3.2.31" evidence="2"/>
<feature type="compositionally biased region" description="Basic and acidic residues" evidence="10">
    <location>
        <begin position="25"/>
        <end position="37"/>
    </location>
</feature>
<feature type="zinc finger region" description="C3H1-type" evidence="9">
    <location>
        <begin position="382"/>
        <end position="403"/>
    </location>
</feature>
<dbReference type="Pfam" id="PF22628">
    <property type="entry name" value="zf-CCCH_10"/>
    <property type="match status" value="1"/>
</dbReference>
<dbReference type="Gene3D" id="4.10.1000.10">
    <property type="entry name" value="Zinc finger, CCCH-type"/>
    <property type="match status" value="1"/>
</dbReference>
<keyword evidence="3" id="KW-0808">Transferase</keyword>
<dbReference type="SMART" id="SM00356">
    <property type="entry name" value="ZnF_C3H1"/>
    <property type="match status" value="3"/>
</dbReference>
<evidence type="ECO:0000313" key="14">
    <source>
        <dbReference type="EMBL" id="KIK39406.1"/>
    </source>
</evidence>
<feature type="compositionally biased region" description="Pro residues" evidence="10">
    <location>
        <begin position="664"/>
        <end position="673"/>
    </location>
</feature>
<dbReference type="CDD" id="cd22585">
    <property type="entry name" value="Rcat_RBR_DEAH12-like"/>
    <property type="match status" value="1"/>
</dbReference>
<dbReference type="InterPro" id="IPR054429">
    <property type="entry name" value="Znf-CCCH_Muscleblind-like"/>
</dbReference>
<evidence type="ECO:0000256" key="9">
    <source>
        <dbReference type="PROSITE-ProRule" id="PRU00723"/>
    </source>
</evidence>
<evidence type="ECO:0000256" key="7">
    <source>
        <dbReference type="ARBA" id="ARBA00022786"/>
    </source>
</evidence>
<dbReference type="PROSITE" id="PS50089">
    <property type="entry name" value="ZF_RING_2"/>
    <property type="match status" value="1"/>
</dbReference>
<comment type="catalytic activity">
    <reaction evidence="1">
        <text>[E2 ubiquitin-conjugating enzyme]-S-ubiquitinyl-L-cysteine + [acceptor protein]-L-lysine = [E2 ubiquitin-conjugating enzyme]-L-cysteine + [acceptor protein]-N(6)-ubiquitinyl-L-lysine.</text>
        <dbReference type="EC" id="2.3.2.31"/>
    </reaction>
</comment>
<feature type="region of interest" description="Disordered" evidence="10">
    <location>
        <begin position="16"/>
        <end position="37"/>
    </location>
</feature>
<feature type="region of interest" description="Disordered" evidence="10">
    <location>
        <begin position="430"/>
        <end position="476"/>
    </location>
</feature>
<keyword evidence="6 9" id="KW-0863">Zinc-finger</keyword>
<keyword evidence="7" id="KW-0833">Ubl conjugation pathway</keyword>
<name>A0A0D0ACH4_9AGAM</name>
<evidence type="ECO:0000259" key="13">
    <source>
        <dbReference type="PROSITE" id="PS51873"/>
    </source>
</evidence>
<dbReference type="PROSITE" id="PS51873">
    <property type="entry name" value="TRIAD"/>
    <property type="match status" value="1"/>
</dbReference>
<feature type="compositionally biased region" description="Polar residues" evidence="10">
    <location>
        <begin position="635"/>
        <end position="651"/>
    </location>
</feature>
<feature type="zinc finger region" description="C3H1-type" evidence="9">
    <location>
        <begin position="607"/>
        <end position="633"/>
    </location>
</feature>
<evidence type="ECO:0000259" key="12">
    <source>
        <dbReference type="PROSITE" id="PS50103"/>
    </source>
</evidence>
<accession>A0A0D0ACH4</accession>
<dbReference type="InterPro" id="IPR044066">
    <property type="entry name" value="TRIAD_supradom"/>
</dbReference>
<dbReference type="Pfam" id="PF01485">
    <property type="entry name" value="IBR"/>
    <property type="match status" value="1"/>
</dbReference>
<feature type="region of interest" description="Disordered" evidence="10">
    <location>
        <begin position="222"/>
        <end position="284"/>
    </location>
</feature>
<dbReference type="SMART" id="SM00647">
    <property type="entry name" value="IBR"/>
    <property type="match status" value="2"/>
</dbReference>
<feature type="region of interest" description="Disordered" evidence="10">
    <location>
        <begin position="629"/>
        <end position="676"/>
    </location>
</feature>
<dbReference type="GO" id="GO:0061630">
    <property type="term" value="F:ubiquitin protein ligase activity"/>
    <property type="evidence" value="ECO:0007669"/>
    <property type="project" value="UniProtKB-EC"/>
</dbReference>
<feature type="domain" description="RING-type" evidence="11">
    <location>
        <begin position="1174"/>
        <end position="1215"/>
    </location>
</feature>
<dbReference type="InterPro" id="IPR001841">
    <property type="entry name" value="Znf_RING"/>
</dbReference>
<dbReference type="CDD" id="cd00590">
    <property type="entry name" value="RRM_SF"/>
    <property type="match status" value="1"/>
</dbReference>
<dbReference type="STRING" id="930992.A0A0D0ACH4"/>
<dbReference type="GO" id="GO:0003676">
    <property type="term" value="F:nucleic acid binding"/>
    <property type="evidence" value="ECO:0007669"/>
    <property type="project" value="InterPro"/>
</dbReference>
<evidence type="ECO:0000313" key="15">
    <source>
        <dbReference type="Proteomes" id="UP000054485"/>
    </source>
</evidence>
<sequence>MLAQLDICRESNIFSQPGRHASHIGPHDKTKNRDAYTAKHQRHLQSYPQEQPSIIPITVSGHDKGLQLYVAPKRNEVHRAGYRAPMSPSPNAKLPPRVIPPRLQKQYAAPMGKPNPSLDDSTFYKQLCIPVSSACGPRPHTNSSIVDSPLLTRQNPHSTVPILDIKAALSAQGIHIGISSSTLHPRSLIDQAESHPHIDQTPPALAAPMSHHDILQPLGVSLGGHMQTLNTPSEPPKRPPGLHSPAGRGVALPVASARVSLPSPSKVKKRAREESGNEVSRPEVSVADLEPVTIKPEPPKPPISPISMISVKLPSVRGGLRPSSPKPSLRESTALLPSNSATDTRRWLTSGEDEMCRKWFFGICDHGERCHYAHKILRSNLTCHAWLRGGCTRPQCPFVHERQSLDSSVGNQRFERNGDSRDVVQVLDGPVRDQPPVRTCNTRDGMQVSDCPAKDQPNIRNDNNQDSIQGPDRPLKAKLPVQTSNFRDGMQDPAGLAKNPLPVRNSIACAQVPDCPTNNQPPHRNGKIQEGVETSKGSVKKEASVRSDATRCIHQDSTRSPSSDTSISVQSAITQVRPSIKKSPGSERPSQAYSTKGKVEVARHQTFDNSQVCHDWLQGRCTRHTCRYSHKRPNDNISQTNAPPPVQNTRVNDAPASSNSLSRHPPPSLPPPTTHRNEEFVIPVTVADHITVKLRSGFDIQDVTTGFETRWVHLEDVSPHVKESQLRSLLKAYQVDDLSIPDGKSAKRLTIKVQFSTSAQAMEASIALHGRHFQGRRLTAKLPLNTIACGTTVLRDTAVRITWNAPQRVGYAGYVTLDEAKAAIALATGFVMKDNILTAVLYEGLPAVGVYSVMFSHLPPDAERKDLEQFGNAESILLERPNYDSLDSARRAILRTLHSCGNLSNFDLILPIWNGTVLGWATFETHADASNARDHLDGQRPRAIGGKTYISARHVQSLNFSLPLSKFKMLEGDITGLRWAWRTRFNHDVTLVDRLASPDGPVHIRISAENVSNLGIAKAEFEQLQRGEVVTLQKKPIWDRFFSSPSGQLFLREVESRYPGIGLRTRMGKILLLGPIEQRQLARRDIMTRFQELQARQLWRIPLSGKVVGPFIGTSLVTLQKTLGPENCYVHHLSDQRNLVVRGNEQAYRIACEAVEKVQSRHGDASTPSPRSVCPVCFTEASVPTILTCGHTWCTSCLESYLVSAVENKTFPLTCLGDDASCTERISIILAKKILSGEDFASLCDASFWSYVHARGDQFHHCPTPDCAQVYRAVSGGVILQCPSCLVRICSGCHADAHDGLTCEERDQAEDELYHEWAATHDVKNCPGCKTPIERSEGCNHMTCIKCQTHICWECLATFPKGDGIYEHMREKHGGIGLEFL</sequence>
<dbReference type="GO" id="GO:0016567">
    <property type="term" value="P:protein ubiquitination"/>
    <property type="evidence" value="ECO:0007669"/>
    <property type="project" value="InterPro"/>
</dbReference>
<protein>
    <recommendedName>
        <fullName evidence="2">RBR-type E3 ubiquitin transferase</fullName>
        <ecNumber evidence="2">2.3.2.31</ecNumber>
    </recommendedName>
</protein>
<dbReference type="InterPro" id="IPR000571">
    <property type="entry name" value="Znf_CCCH"/>
</dbReference>
<dbReference type="InterPro" id="IPR013083">
    <property type="entry name" value="Znf_RING/FYVE/PHD"/>
</dbReference>
<feature type="domain" description="C3H1-type" evidence="12">
    <location>
        <begin position="350"/>
        <end position="377"/>
    </location>
</feature>
<evidence type="ECO:0000256" key="6">
    <source>
        <dbReference type="ARBA" id="ARBA00022771"/>
    </source>
</evidence>
<dbReference type="InterPro" id="IPR002867">
    <property type="entry name" value="IBR_dom"/>
</dbReference>
<dbReference type="Gene3D" id="3.30.1370.210">
    <property type="match status" value="1"/>
</dbReference>
<dbReference type="InterPro" id="IPR018957">
    <property type="entry name" value="Znf_C3HC4_RING-type"/>
</dbReference>
<keyword evidence="5" id="KW-0677">Repeat</keyword>
<dbReference type="Proteomes" id="UP000054485">
    <property type="component" value="Unassembled WGS sequence"/>
</dbReference>
<dbReference type="PROSITE" id="PS50103">
    <property type="entry name" value="ZF_C3H1"/>
    <property type="match status" value="3"/>
</dbReference>
<feature type="domain" description="RING-type" evidence="13">
    <location>
        <begin position="1170"/>
        <end position="1379"/>
    </location>
</feature>
<feature type="domain" description="C3H1-type" evidence="12">
    <location>
        <begin position="607"/>
        <end position="633"/>
    </location>
</feature>
<dbReference type="OrthoDB" id="10009520at2759"/>
<dbReference type="Pfam" id="PF00097">
    <property type="entry name" value="zf-C3HC4"/>
    <property type="match status" value="1"/>
</dbReference>
<dbReference type="EMBL" id="KN835344">
    <property type="protein sequence ID" value="KIK39406.1"/>
    <property type="molecule type" value="Genomic_DNA"/>
</dbReference>
<evidence type="ECO:0000256" key="4">
    <source>
        <dbReference type="ARBA" id="ARBA00022723"/>
    </source>
</evidence>
<keyword evidence="15" id="KW-1185">Reference proteome</keyword>
<evidence type="ECO:0000256" key="1">
    <source>
        <dbReference type="ARBA" id="ARBA00001798"/>
    </source>
</evidence>
<dbReference type="PROSITE" id="PS00028">
    <property type="entry name" value="ZINC_FINGER_C2H2_1"/>
    <property type="match status" value="1"/>
</dbReference>